<dbReference type="InterPro" id="IPR041583">
    <property type="entry name" value="TetR_C_31"/>
</dbReference>
<feature type="domain" description="HTH tetR-type" evidence="6">
    <location>
        <begin position="35"/>
        <end position="95"/>
    </location>
</feature>
<reference evidence="7 8" key="1">
    <citation type="journal article" date="2014" name="BMC Microbiol.">
        <title>The oxygen-independent metabolism of cyclic monoterpenes in Castellaniella defragrans 65Phen.</title>
        <authorList>
            <person name="Petasch J."/>
            <person name="Disch E.M."/>
            <person name="Markert S."/>
            <person name="Becher D."/>
            <person name="Schweder T."/>
            <person name="Huttel B."/>
            <person name="Reinhardt R."/>
            <person name="Harder J."/>
        </authorList>
    </citation>
    <scope>NUCLEOTIDE SEQUENCE [LARGE SCALE GENOMIC DNA]</scope>
    <source>
        <strain evidence="7">65Phen</strain>
    </source>
</reference>
<evidence type="ECO:0000256" key="1">
    <source>
        <dbReference type="ARBA" id="ARBA00023015"/>
    </source>
</evidence>
<keyword evidence="8" id="KW-1185">Reference proteome</keyword>
<evidence type="ECO:0000313" key="8">
    <source>
        <dbReference type="Proteomes" id="UP000019805"/>
    </source>
</evidence>
<dbReference type="KEGG" id="cdn:BN940_02316"/>
<sequence>MQARPDPRMRGPTVCSYNPDIMKTKIRLTREQSRAQTRQRLLDAARTLFAAQGYAATSVEQIALEAGYTRGAFYSNFRDKTGIFLTLLRCEHERIMAELQALLDAPAPESQASPPHRDLLESRLLAHYARLQLDSQRLALMLEARLHAARDAAFEPHFRRFREDLLEAVGRYARTFAQRAGLALSMSPEDLAFGFVALCDGCALHRLAGSPPGDEDIERILRAFMKRMAFEPPGPSRSSEPPGSP</sequence>
<dbReference type="InterPro" id="IPR001647">
    <property type="entry name" value="HTH_TetR"/>
</dbReference>
<dbReference type="Pfam" id="PF00440">
    <property type="entry name" value="TetR_N"/>
    <property type="match status" value="1"/>
</dbReference>
<dbReference type="eggNOG" id="COG1309">
    <property type="taxonomic scope" value="Bacteria"/>
</dbReference>
<dbReference type="Proteomes" id="UP000019805">
    <property type="component" value="Chromosome"/>
</dbReference>
<dbReference type="PROSITE" id="PS01124">
    <property type="entry name" value="HTH_ARAC_FAMILY_2"/>
    <property type="match status" value="1"/>
</dbReference>
<feature type="domain" description="HTH araC/xylS-type" evidence="5">
    <location>
        <begin position="38"/>
        <end position="91"/>
    </location>
</feature>
<dbReference type="GO" id="GO:0003700">
    <property type="term" value="F:DNA-binding transcription factor activity"/>
    <property type="evidence" value="ECO:0007669"/>
    <property type="project" value="InterPro"/>
</dbReference>
<dbReference type="PRINTS" id="PR00455">
    <property type="entry name" value="HTHTETR"/>
</dbReference>
<accession>W8WTS9</accession>
<dbReference type="PATRIC" id="fig|1437824.5.peg.461"/>
<dbReference type="InterPro" id="IPR018060">
    <property type="entry name" value="HTH_AraC"/>
</dbReference>
<dbReference type="SUPFAM" id="SSF46689">
    <property type="entry name" value="Homeodomain-like"/>
    <property type="match status" value="1"/>
</dbReference>
<evidence type="ECO:0000259" key="5">
    <source>
        <dbReference type="PROSITE" id="PS01124"/>
    </source>
</evidence>
<dbReference type="Gene3D" id="1.10.357.10">
    <property type="entry name" value="Tetracycline Repressor, domain 2"/>
    <property type="match status" value="1"/>
</dbReference>
<dbReference type="SUPFAM" id="SSF48498">
    <property type="entry name" value="Tetracyclin repressor-like, C-terminal domain"/>
    <property type="match status" value="1"/>
</dbReference>
<dbReference type="PANTHER" id="PTHR30055:SF241">
    <property type="entry name" value="TRANSCRIPTIONAL REGULATORY PROTEIN"/>
    <property type="match status" value="1"/>
</dbReference>
<keyword evidence="2 4" id="KW-0238">DNA-binding</keyword>
<dbReference type="InterPro" id="IPR036271">
    <property type="entry name" value="Tet_transcr_reg_TetR-rel_C_sf"/>
</dbReference>
<name>W8WTS9_CASD6</name>
<dbReference type="InterPro" id="IPR009057">
    <property type="entry name" value="Homeodomain-like_sf"/>
</dbReference>
<proteinExistence type="predicted"/>
<dbReference type="PANTHER" id="PTHR30055">
    <property type="entry name" value="HTH-TYPE TRANSCRIPTIONAL REGULATOR RUTR"/>
    <property type="match status" value="1"/>
</dbReference>
<dbReference type="Pfam" id="PF17940">
    <property type="entry name" value="TetR_C_31"/>
    <property type="match status" value="1"/>
</dbReference>
<organism evidence="7 8">
    <name type="scientific">Castellaniella defragrans (strain DSM 12143 / CCUG 39792 / 65Phen)</name>
    <name type="common">Alcaligenes defragrans</name>
    <dbReference type="NCBI Taxonomy" id="1437824"/>
    <lineage>
        <taxon>Bacteria</taxon>
        <taxon>Pseudomonadati</taxon>
        <taxon>Pseudomonadota</taxon>
        <taxon>Betaproteobacteria</taxon>
        <taxon>Burkholderiales</taxon>
        <taxon>Alcaligenaceae</taxon>
        <taxon>Castellaniella</taxon>
    </lineage>
</organism>
<evidence type="ECO:0000256" key="4">
    <source>
        <dbReference type="PROSITE-ProRule" id="PRU00335"/>
    </source>
</evidence>
<gene>
    <name evidence="7" type="ORF">BN940_02316</name>
</gene>
<feature type="DNA-binding region" description="H-T-H motif" evidence="4">
    <location>
        <begin position="58"/>
        <end position="77"/>
    </location>
</feature>
<evidence type="ECO:0000259" key="6">
    <source>
        <dbReference type="PROSITE" id="PS50977"/>
    </source>
</evidence>
<dbReference type="STRING" id="1437824.BN940_02316"/>
<protein>
    <submittedName>
        <fullName evidence="7">Transcriptional regulator, TetR family</fullName>
    </submittedName>
</protein>
<dbReference type="AlphaFoldDB" id="W8WTS9"/>
<dbReference type="EMBL" id="HG916765">
    <property type="protein sequence ID" value="CDM22939.1"/>
    <property type="molecule type" value="Genomic_DNA"/>
</dbReference>
<keyword evidence="1" id="KW-0805">Transcription regulation</keyword>
<evidence type="ECO:0000256" key="2">
    <source>
        <dbReference type="ARBA" id="ARBA00023125"/>
    </source>
</evidence>
<evidence type="ECO:0000313" key="7">
    <source>
        <dbReference type="EMBL" id="CDM22939.1"/>
    </source>
</evidence>
<dbReference type="GO" id="GO:0000976">
    <property type="term" value="F:transcription cis-regulatory region binding"/>
    <property type="evidence" value="ECO:0007669"/>
    <property type="project" value="TreeGrafter"/>
</dbReference>
<keyword evidence="3" id="KW-0804">Transcription</keyword>
<dbReference type="InterPro" id="IPR050109">
    <property type="entry name" value="HTH-type_TetR-like_transc_reg"/>
</dbReference>
<dbReference type="HOGENOM" id="CLU_069356_15_11_4"/>
<evidence type="ECO:0000256" key="3">
    <source>
        <dbReference type="ARBA" id="ARBA00023163"/>
    </source>
</evidence>
<dbReference type="PROSITE" id="PS50977">
    <property type="entry name" value="HTH_TETR_2"/>
    <property type="match status" value="1"/>
</dbReference>